<dbReference type="eggNOG" id="ENOG502RYID">
    <property type="taxonomic scope" value="Eukaryota"/>
</dbReference>
<keyword evidence="2" id="KW-1133">Transmembrane helix</keyword>
<organism evidence="3 4">
    <name type="scientific">Arthroderma otae (strain ATCC MYA-4605 / CBS 113480)</name>
    <name type="common">Microsporum canis</name>
    <dbReference type="NCBI Taxonomy" id="554155"/>
    <lineage>
        <taxon>Eukaryota</taxon>
        <taxon>Fungi</taxon>
        <taxon>Dikarya</taxon>
        <taxon>Ascomycota</taxon>
        <taxon>Pezizomycotina</taxon>
        <taxon>Eurotiomycetes</taxon>
        <taxon>Eurotiomycetidae</taxon>
        <taxon>Onygenales</taxon>
        <taxon>Arthrodermataceae</taxon>
        <taxon>Microsporum</taxon>
    </lineage>
</organism>
<dbReference type="STRING" id="554155.C5FIN0"/>
<evidence type="ECO:0000256" key="1">
    <source>
        <dbReference type="SAM" id="MobiDB-lite"/>
    </source>
</evidence>
<dbReference type="HOGENOM" id="CLU_009663_0_0_1"/>
<keyword evidence="2" id="KW-0812">Transmembrane</keyword>
<sequence>MESITTLTVGRVSGLIALGNFILTFTFPLLLAIVLVYHLSDRLSAATWSVLARQLHSTTWPTILRTDSVAGRHVYWGVSVVAYINIGLAMLGVISGVVTPLGLSDQIRPASSRDVSFHYAPDLSSFGKNTISRPDMPLSRDCIITSAYCPGAFVPGAVIDQGQGNKSANPKITATTNIPKNITTMFSSASKKSSIAGILDIQYRFWLPYSSEYFDDHKPYPRGQLLPLDSLISKDDITLVEGLITDMRSGGIGFRNHSVPSGLPYGAEWDEDILWVEPEISCVNTNLTYELTLADTLNGTFSTPIRSIELVDEGGFSNLRHGNPYNGWPNITYAHPNTQLRADRSAWLSNFLAGITYNLTDGDADAVGYGFNVTRGKHYPIAGSVPYFLSLDIEAMSPNGGWLNLPSMPFNKNGTLTVGNHTIQKPEDGLYWYGIGLFTELKGRCTGQYNEASLQNDFNVECGYFFGAASRVDGGNPLFKEVGSKWSKPIYTCAAAAKSSVKTVSFVMNGTASLESLSVKKIEDKKYASPDNYPLWALEDWWHPGSEGAFAAPLWGIVDDSYENTPGYNFTRAPSFYLPYTYYTLTLSSIGGPRDNLAGASLPYGVIGKLLSNDFFSRLNDDYVTYSGASNVALGNKWRELSNSAEDISKLLRLIWTDIMASNTVGTNMRGSVLMGDGTTEGAVFTRNVRVQERKVTYDLRFAIPAILFLALWLLLLFSSFVMGIAEGHPFTHLKKLLNDTSVGRVAVGLEHPQSRGLQSASTQDWLAAAGHVPVGLSSSSKALSCAEEQEGRGKGPSSHLLRSISSDGIDKGAA</sequence>
<feature type="transmembrane region" description="Helical" evidence="2">
    <location>
        <begin position="74"/>
        <end position="98"/>
    </location>
</feature>
<dbReference type="OMA" id="RWTEDIT"/>
<dbReference type="RefSeq" id="XP_002849184.1">
    <property type="nucleotide sequence ID" value="XM_002849138.1"/>
</dbReference>
<name>C5FIN0_ARTOC</name>
<dbReference type="VEuPathDB" id="FungiDB:MCYG_02118"/>
<dbReference type="AlphaFoldDB" id="C5FIN0"/>
<protein>
    <submittedName>
        <fullName evidence="3">Uncharacterized protein</fullName>
    </submittedName>
</protein>
<dbReference type="OrthoDB" id="3034003at2759"/>
<accession>C5FIN0</accession>
<dbReference type="Proteomes" id="UP000002035">
    <property type="component" value="Unassembled WGS sequence"/>
</dbReference>
<dbReference type="GeneID" id="9229239"/>
<evidence type="ECO:0000256" key="2">
    <source>
        <dbReference type="SAM" id="Phobius"/>
    </source>
</evidence>
<evidence type="ECO:0000313" key="3">
    <source>
        <dbReference type="EMBL" id="EEQ29299.1"/>
    </source>
</evidence>
<gene>
    <name evidence="3" type="ORF">MCYG_02118</name>
</gene>
<feature type="transmembrane region" description="Helical" evidence="2">
    <location>
        <begin position="702"/>
        <end position="726"/>
    </location>
</feature>
<keyword evidence="4" id="KW-1185">Reference proteome</keyword>
<feature type="transmembrane region" description="Helical" evidence="2">
    <location>
        <begin position="12"/>
        <end position="37"/>
    </location>
</feature>
<proteinExistence type="predicted"/>
<dbReference type="EMBL" id="DS995702">
    <property type="protein sequence ID" value="EEQ29299.1"/>
    <property type="molecule type" value="Genomic_DNA"/>
</dbReference>
<evidence type="ECO:0000313" key="4">
    <source>
        <dbReference type="Proteomes" id="UP000002035"/>
    </source>
</evidence>
<feature type="region of interest" description="Disordered" evidence="1">
    <location>
        <begin position="782"/>
        <end position="815"/>
    </location>
</feature>
<keyword evidence="2" id="KW-0472">Membrane</keyword>
<reference evidence="4" key="1">
    <citation type="journal article" date="2012" name="MBio">
        <title>Comparative genome analysis of Trichophyton rubrum and related dermatophytes reveals candidate genes involved in infection.</title>
        <authorList>
            <person name="Martinez D.A."/>
            <person name="Oliver B.G."/>
            <person name="Graeser Y."/>
            <person name="Goldberg J.M."/>
            <person name="Li W."/>
            <person name="Martinez-Rossi N.M."/>
            <person name="Monod M."/>
            <person name="Shelest E."/>
            <person name="Barton R.C."/>
            <person name="Birch E."/>
            <person name="Brakhage A.A."/>
            <person name="Chen Z."/>
            <person name="Gurr S.J."/>
            <person name="Heiman D."/>
            <person name="Heitman J."/>
            <person name="Kosti I."/>
            <person name="Rossi A."/>
            <person name="Saif S."/>
            <person name="Samalova M."/>
            <person name="Saunders C.W."/>
            <person name="Shea T."/>
            <person name="Summerbell R.C."/>
            <person name="Xu J."/>
            <person name="Young S."/>
            <person name="Zeng Q."/>
            <person name="Birren B.W."/>
            <person name="Cuomo C.A."/>
            <person name="White T.C."/>
        </authorList>
    </citation>
    <scope>NUCLEOTIDE SEQUENCE [LARGE SCALE GENOMIC DNA]</scope>
    <source>
        <strain evidence="4">ATCC MYA-4605 / CBS 113480</strain>
    </source>
</reference>